<evidence type="ECO:0000256" key="1">
    <source>
        <dbReference type="ARBA" id="ARBA00009437"/>
    </source>
</evidence>
<evidence type="ECO:0000259" key="5">
    <source>
        <dbReference type="PROSITE" id="PS50931"/>
    </source>
</evidence>
<evidence type="ECO:0000256" key="4">
    <source>
        <dbReference type="ARBA" id="ARBA00023163"/>
    </source>
</evidence>
<dbReference type="SUPFAM" id="SSF46785">
    <property type="entry name" value="Winged helix' DNA-binding domain"/>
    <property type="match status" value="1"/>
</dbReference>
<dbReference type="PANTHER" id="PTHR30537">
    <property type="entry name" value="HTH-TYPE TRANSCRIPTIONAL REGULATOR"/>
    <property type="match status" value="1"/>
</dbReference>
<dbReference type="FunFam" id="1.10.10.10:FF:000001">
    <property type="entry name" value="LysR family transcriptional regulator"/>
    <property type="match status" value="1"/>
</dbReference>
<dbReference type="InterPro" id="IPR005119">
    <property type="entry name" value="LysR_subst-bd"/>
</dbReference>
<dbReference type="GO" id="GO:0003700">
    <property type="term" value="F:DNA-binding transcription factor activity"/>
    <property type="evidence" value="ECO:0007669"/>
    <property type="project" value="InterPro"/>
</dbReference>
<protein>
    <submittedName>
        <fullName evidence="6">LysR family transcriptional regulator</fullName>
    </submittedName>
</protein>
<keyword evidence="3" id="KW-0238">DNA-binding</keyword>
<dbReference type="Gene3D" id="3.40.190.290">
    <property type="match status" value="1"/>
</dbReference>
<name>A0A5C1YNT6_9PROT</name>
<dbReference type="Proteomes" id="UP000324536">
    <property type="component" value="Chromosome"/>
</dbReference>
<dbReference type="PROSITE" id="PS50931">
    <property type="entry name" value="HTH_LYSR"/>
    <property type="match status" value="1"/>
</dbReference>
<dbReference type="SUPFAM" id="SSF53850">
    <property type="entry name" value="Periplasmic binding protein-like II"/>
    <property type="match status" value="1"/>
</dbReference>
<evidence type="ECO:0000313" key="6">
    <source>
        <dbReference type="EMBL" id="QEO17178.1"/>
    </source>
</evidence>
<dbReference type="GO" id="GO:0043565">
    <property type="term" value="F:sequence-specific DNA binding"/>
    <property type="evidence" value="ECO:0007669"/>
    <property type="project" value="TreeGrafter"/>
</dbReference>
<organism evidence="6 7">
    <name type="scientific">Acetobacter vaccinii</name>
    <dbReference type="NCBI Taxonomy" id="2592655"/>
    <lineage>
        <taxon>Bacteria</taxon>
        <taxon>Pseudomonadati</taxon>
        <taxon>Pseudomonadota</taxon>
        <taxon>Alphaproteobacteria</taxon>
        <taxon>Acetobacterales</taxon>
        <taxon>Acetobacteraceae</taxon>
        <taxon>Acetobacter</taxon>
    </lineage>
</organism>
<dbReference type="OrthoDB" id="9812435at2"/>
<comment type="similarity">
    <text evidence="1">Belongs to the LysR transcriptional regulatory family.</text>
</comment>
<evidence type="ECO:0000256" key="2">
    <source>
        <dbReference type="ARBA" id="ARBA00023015"/>
    </source>
</evidence>
<keyword evidence="2" id="KW-0805">Transcription regulation</keyword>
<dbReference type="CDD" id="cd08422">
    <property type="entry name" value="PBP2_CrgA_like"/>
    <property type="match status" value="1"/>
</dbReference>
<dbReference type="RefSeq" id="WP_149278857.1">
    <property type="nucleotide sequence ID" value="NZ_CP043506.1"/>
</dbReference>
<dbReference type="FunFam" id="3.40.190.290:FF:000001">
    <property type="entry name" value="Transcriptional regulator, LysR family"/>
    <property type="match status" value="1"/>
</dbReference>
<evidence type="ECO:0000313" key="7">
    <source>
        <dbReference type="Proteomes" id="UP000324536"/>
    </source>
</evidence>
<dbReference type="Pfam" id="PF00126">
    <property type="entry name" value="HTH_1"/>
    <property type="match status" value="1"/>
</dbReference>
<dbReference type="InterPro" id="IPR036388">
    <property type="entry name" value="WH-like_DNA-bd_sf"/>
</dbReference>
<dbReference type="GO" id="GO:0006351">
    <property type="term" value="P:DNA-templated transcription"/>
    <property type="evidence" value="ECO:0007669"/>
    <property type="project" value="TreeGrafter"/>
</dbReference>
<accession>A0A5C1YNT6</accession>
<proteinExistence type="inferred from homology"/>
<dbReference type="KEGG" id="acek:FLP30_05035"/>
<sequence>MLDRFTSMQVFGKVVSAGSFSGAARVLGLSPTMVTKHIIALETRLGTPLFSRSTRRLSLTEAGRLFLEGSQKILADMEAVEQTVGDQQREPRGLLRVNAPVSFAIRYVAPYLPGFRQRYPQVTVELGLNDRPVDLIEEGWDLALRIRQMPSSALRSRKLAAIRMVVCGAPAYFEQAGTPRTVDELSQHQCLGYTLSDVNSSTRWSFGQKGEKSVPVSGPLCANNGDVLREAAVAGAGIVYQPVFVVSHELQSGSLRALTLDYAPLVGPNLHAVYAPGISTPLKVRAMIDYLAECYGPVPPWEQDLSFCKE</sequence>
<dbReference type="InterPro" id="IPR036390">
    <property type="entry name" value="WH_DNA-bd_sf"/>
</dbReference>
<evidence type="ECO:0000256" key="3">
    <source>
        <dbReference type="ARBA" id="ARBA00023125"/>
    </source>
</evidence>
<dbReference type="Pfam" id="PF03466">
    <property type="entry name" value="LysR_substrate"/>
    <property type="match status" value="1"/>
</dbReference>
<keyword evidence="4" id="KW-0804">Transcription</keyword>
<dbReference type="InterPro" id="IPR000847">
    <property type="entry name" value="LysR_HTH_N"/>
</dbReference>
<feature type="domain" description="HTH lysR-type" evidence="5">
    <location>
        <begin position="3"/>
        <end position="60"/>
    </location>
</feature>
<reference evidence="6 7" key="1">
    <citation type="submission" date="2019-09" db="EMBL/GenBank/DDBJ databases">
        <title>Genome sequencing of strain KACC 21233.</title>
        <authorList>
            <person name="Heo J."/>
            <person name="Kim S.-J."/>
            <person name="Kim J.-S."/>
            <person name="Hong S.-B."/>
            <person name="Kwon S.-W."/>
        </authorList>
    </citation>
    <scope>NUCLEOTIDE SEQUENCE [LARGE SCALE GENOMIC DNA]</scope>
    <source>
        <strain evidence="6 7">KACC 21233</strain>
    </source>
</reference>
<dbReference type="Gene3D" id="1.10.10.10">
    <property type="entry name" value="Winged helix-like DNA-binding domain superfamily/Winged helix DNA-binding domain"/>
    <property type="match status" value="1"/>
</dbReference>
<keyword evidence="7" id="KW-1185">Reference proteome</keyword>
<dbReference type="PANTHER" id="PTHR30537:SF5">
    <property type="entry name" value="HTH-TYPE TRANSCRIPTIONAL ACTIVATOR TTDR-RELATED"/>
    <property type="match status" value="1"/>
</dbReference>
<dbReference type="InterPro" id="IPR058163">
    <property type="entry name" value="LysR-type_TF_proteobact-type"/>
</dbReference>
<gene>
    <name evidence="6" type="ORF">FLP30_05035</name>
</gene>
<dbReference type="EMBL" id="CP043506">
    <property type="protein sequence ID" value="QEO17178.1"/>
    <property type="molecule type" value="Genomic_DNA"/>
</dbReference>
<dbReference type="AlphaFoldDB" id="A0A5C1YNT6"/>